<name>A0A0G4FGE9_9ALVE</name>
<sequence length="1046" mass="116079">MGFSYAGCDTWSATCYSKEATFGPESDDEEEGGDNEENVSPSSPSTPSSPSSSFPSSPTSPSSSGSASDFSLPPKMYVDSKGMIRYKTRSLKTRVILAMGSRASWVMSKIGDLGTLLTLPFSTRVRKMKYLTDKEMIQTILQNLKDLTQDPFVTDVLLDKRIPGLAKDDPTLQDPFPASPPQCKGHKVWRGAKAMAGRLTGALTYGWRKLKLSRLINLAKIRGAQLALQKSMSCSRAMSESGERLTMSESARRSAQTILEAVMWVDKRNRQQEQQGGVHSLPLSQNFLSALQDSLRDGKSPTEVASLFHAKMQHLGMIEEGEGVVKNKRFAFVGSEQEVKLTKCQVPDWQYSVAYRLGLMKFSNFFRSEKPAFPGMFGETLGLMMGQVVHAASAYVSRQFVDTSELTMGQAVMESLTRERNSPILKKVQKILREKDMQKRDEMWEFMVRDHQDELLPLFQKVAQAIPGLQDLPTEAFLPHVKELAKRGLQKLKDPESLSREVYEIAGAAADMIDPDVTASIDLETPTEGTNTQAGGGGEGDDDELPDETPVPDLSSASASSWLEEAQQQRQQKQSLTEREALKESALLCDFDVKKAWLALSTFVLFSLNALNQTAIYALLASGVYFALPELFVVQQIFDMITQPISMGLVAISVATAGENGATSFEMELWAEEHFVDRARFGNALKKNVRRAESGYTPGIRLHGKREGQPWREDRLVSPEEFFFCPKGVPLLCFDAPSSSSSRKGRGSSLAAVRQLEEGKTKNAALHLFDDVVDEGKRIFKCVDDVCDARGFPGDFKCGCYPSVSQSKSEAPDVELEMRPDGSLKVMAGNRYSSSKFIKPPLVFFVDQRTGFGEYEDTSDVDLWRGCKESGIDWPCRHNCNLRTDGNCDPPECSELISETPLLPPIEAPTGHNQELTQEDQEEVLRKDGAYLHWFKNKIECESAHPGEKTCIACQRTNPLTDLVELRNVPMTPERRTHCGRGVMTDKGQGGEAEERYAWNYVSGKTDLKGLRMVACQRNNYGEFVSREELFGSGDGKRRTQTAAEG</sequence>
<evidence type="ECO:0000313" key="2">
    <source>
        <dbReference type="EMBL" id="CEM12415.1"/>
    </source>
</evidence>
<dbReference type="EMBL" id="CDMZ01000352">
    <property type="protein sequence ID" value="CEM12415.1"/>
    <property type="molecule type" value="Genomic_DNA"/>
</dbReference>
<evidence type="ECO:0000256" key="1">
    <source>
        <dbReference type="SAM" id="MobiDB-lite"/>
    </source>
</evidence>
<reference evidence="2" key="1">
    <citation type="submission" date="2014-11" db="EMBL/GenBank/DDBJ databases">
        <authorList>
            <person name="Otto D Thomas"/>
            <person name="Naeem Raeece"/>
        </authorList>
    </citation>
    <scope>NUCLEOTIDE SEQUENCE</scope>
</reference>
<organism evidence="2">
    <name type="scientific">Chromera velia CCMP2878</name>
    <dbReference type="NCBI Taxonomy" id="1169474"/>
    <lineage>
        <taxon>Eukaryota</taxon>
        <taxon>Sar</taxon>
        <taxon>Alveolata</taxon>
        <taxon>Colpodellida</taxon>
        <taxon>Chromeraceae</taxon>
        <taxon>Chromera</taxon>
    </lineage>
</organism>
<proteinExistence type="predicted"/>
<protein>
    <submittedName>
        <fullName evidence="2">Uncharacterized protein</fullName>
    </submittedName>
</protein>
<gene>
    <name evidence="2" type="ORF">Cvel_3309</name>
</gene>
<feature type="compositionally biased region" description="Low complexity" evidence="1">
    <location>
        <begin position="38"/>
        <end position="71"/>
    </location>
</feature>
<accession>A0A0G4FGE9</accession>
<dbReference type="AlphaFoldDB" id="A0A0G4FGE9"/>
<feature type="compositionally biased region" description="Acidic residues" evidence="1">
    <location>
        <begin position="25"/>
        <end position="37"/>
    </location>
</feature>
<feature type="region of interest" description="Disordered" evidence="1">
    <location>
        <begin position="522"/>
        <end position="577"/>
    </location>
</feature>
<dbReference type="VEuPathDB" id="CryptoDB:Cvel_3309"/>
<feature type="region of interest" description="Disordered" evidence="1">
    <location>
        <begin position="19"/>
        <end position="71"/>
    </location>
</feature>